<feature type="region of interest" description="Disordered" evidence="1">
    <location>
        <begin position="80"/>
        <end position="122"/>
    </location>
</feature>
<evidence type="ECO:0000313" key="3">
    <source>
        <dbReference type="EMBL" id="ULT86472.1"/>
    </source>
</evidence>
<evidence type="ECO:0000313" key="4">
    <source>
        <dbReference type="Proteomes" id="UP000827892"/>
    </source>
</evidence>
<dbReference type="EMBL" id="CP090895">
    <property type="protein sequence ID" value="ULT86472.1"/>
    <property type="molecule type" value="Genomic_DNA"/>
</dbReference>
<dbReference type="Proteomes" id="UP000827892">
    <property type="component" value="Chromosome V"/>
</dbReference>
<gene>
    <name evidence="3" type="ORF">L3Y34_006283</name>
</gene>
<name>A0AAE8ZX61_CAEBR</name>
<dbReference type="AlphaFoldDB" id="A0AAE8ZX61"/>
<dbReference type="InterPro" id="IPR005514">
    <property type="entry name" value="DUF316"/>
</dbReference>
<dbReference type="InterPro" id="IPR009003">
    <property type="entry name" value="Peptidase_S1_PA"/>
</dbReference>
<feature type="chain" id="PRO_5042137867" description="Secreted protein" evidence="2">
    <location>
        <begin position="19"/>
        <end position="122"/>
    </location>
</feature>
<reference evidence="3 4" key="1">
    <citation type="submission" date="2022-02" db="EMBL/GenBank/DDBJ databases">
        <title>Chromosome-level reference genomes for two strains of Caenorhabditis briggsae: an improved platform for comparative genomics.</title>
        <authorList>
            <person name="Stevens L."/>
            <person name="Andersen E.C."/>
        </authorList>
    </citation>
    <scope>NUCLEOTIDE SEQUENCE [LARGE SCALE GENOMIC DNA]</scope>
    <source>
        <strain evidence="3">QX1410_ONT</strain>
        <tissue evidence="3">Whole-organism</tissue>
    </source>
</reference>
<dbReference type="SUPFAM" id="SSF50494">
    <property type="entry name" value="Trypsin-like serine proteases"/>
    <property type="match status" value="1"/>
</dbReference>
<keyword evidence="2" id="KW-0732">Signal</keyword>
<evidence type="ECO:0008006" key="5">
    <source>
        <dbReference type="Google" id="ProtNLM"/>
    </source>
</evidence>
<evidence type="ECO:0000256" key="1">
    <source>
        <dbReference type="SAM" id="MobiDB-lite"/>
    </source>
</evidence>
<protein>
    <recommendedName>
        <fullName evidence="5">Secreted protein</fullName>
    </recommendedName>
</protein>
<feature type="signal peptide" evidence="2">
    <location>
        <begin position="1"/>
        <end position="18"/>
    </location>
</feature>
<sequence>MKIHSLLPLVVFAVDVGAGKISEQENEETQMICGKRADGYSRKVINGEYVKKGEHPWAVSVYTRFRNEKNKRFVLFGPGTMISSQQKRTTRNEMEDVEMAQPAEKDGEAERQAGGSSNDGSL</sequence>
<accession>A0AAE8ZX61</accession>
<dbReference type="Pfam" id="PF03761">
    <property type="entry name" value="DUF316"/>
    <property type="match status" value="1"/>
</dbReference>
<organism evidence="3 4">
    <name type="scientific">Caenorhabditis briggsae</name>
    <dbReference type="NCBI Taxonomy" id="6238"/>
    <lineage>
        <taxon>Eukaryota</taxon>
        <taxon>Metazoa</taxon>
        <taxon>Ecdysozoa</taxon>
        <taxon>Nematoda</taxon>
        <taxon>Chromadorea</taxon>
        <taxon>Rhabditida</taxon>
        <taxon>Rhabditina</taxon>
        <taxon>Rhabditomorpha</taxon>
        <taxon>Rhabditoidea</taxon>
        <taxon>Rhabditidae</taxon>
        <taxon>Peloderinae</taxon>
        <taxon>Caenorhabditis</taxon>
    </lineage>
</organism>
<proteinExistence type="predicted"/>
<evidence type="ECO:0000256" key="2">
    <source>
        <dbReference type="SAM" id="SignalP"/>
    </source>
</evidence>